<comment type="similarity">
    <text evidence="2 10">Belongs to the organic radical-activating enzymes family.</text>
</comment>
<dbReference type="GO" id="GO:0051539">
    <property type="term" value="F:4 iron, 4 sulfur cluster binding"/>
    <property type="evidence" value="ECO:0007669"/>
    <property type="project" value="UniProtKB-UniRule"/>
</dbReference>
<keyword evidence="7 10" id="KW-0560">Oxidoreductase</keyword>
<dbReference type="InterPro" id="IPR058240">
    <property type="entry name" value="rSAM_sf"/>
</dbReference>
<dbReference type="InterPro" id="IPR001989">
    <property type="entry name" value="Radical_activat_CS"/>
</dbReference>
<dbReference type="CDD" id="cd01335">
    <property type="entry name" value="Radical_SAM"/>
    <property type="match status" value="1"/>
</dbReference>
<dbReference type="SFLD" id="SFLDS00029">
    <property type="entry name" value="Radical_SAM"/>
    <property type="match status" value="1"/>
</dbReference>
<dbReference type="InterPro" id="IPR007197">
    <property type="entry name" value="rSAM"/>
</dbReference>
<dbReference type="InterPro" id="IPR013785">
    <property type="entry name" value="Aldolase_TIM"/>
</dbReference>
<feature type="domain" description="Radical SAM core" evidence="11">
    <location>
        <begin position="28"/>
        <end position="251"/>
    </location>
</feature>
<comment type="function">
    <text evidence="1">Activation of pyruvate formate-lyase 1 under anaerobic conditions by generation of an organic free radical, using S-adenosylmethionine and reduced flavodoxin as cosubstrates to produce 5'-deoxy-adenosine.</text>
</comment>
<dbReference type="GO" id="GO:0006006">
    <property type="term" value="P:glucose metabolic process"/>
    <property type="evidence" value="ECO:0007669"/>
    <property type="project" value="UniProtKB-KW"/>
</dbReference>
<dbReference type="EC" id="1.97.1.4" evidence="10"/>
<accession>A0A318JPD2</accession>
<evidence type="ECO:0000256" key="6">
    <source>
        <dbReference type="ARBA" id="ARBA00022723"/>
    </source>
</evidence>
<dbReference type="InterPro" id="IPR034457">
    <property type="entry name" value="Organic_radical-activating"/>
</dbReference>
<dbReference type="PANTHER" id="PTHR30352:SF5">
    <property type="entry name" value="PYRUVATE FORMATE-LYASE 1-ACTIVATING ENZYME"/>
    <property type="match status" value="1"/>
</dbReference>
<evidence type="ECO:0000259" key="11">
    <source>
        <dbReference type="PROSITE" id="PS51918"/>
    </source>
</evidence>
<protein>
    <recommendedName>
        <fullName evidence="10">Pyruvate formate-lyase-activating enzyme</fullName>
        <ecNumber evidence="10">1.97.1.4</ecNumber>
    </recommendedName>
</protein>
<keyword evidence="10" id="KW-0963">Cytoplasm</keyword>
<dbReference type="Proteomes" id="UP000248395">
    <property type="component" value="Unassembled WGS sequence"/>
</dbReference>
<dbReference type="EMBL" id="QJKC01000002">
    <property type="protein sequence ID" value="PXX50455.1"/>
    <property type="molecule type" value="Genomic_DNA"/>
</dbReference>
<evidence type="ECO:0000256" key="8">
    <source>
        <dbReference type="ARBA" id="ARBA00023004"/>
    </source>
</evidence>
<evidence type="ECO:0000256" key="2">
    <source>
        <dbReference type="ARBA" id="ARBA00009777"/>
    </source>
</evidence>
<dbReference type="GO" id="GO:0005737">
    <property type="term" value="C:cytoplasm"/>
    <property type="evidence" value="ECO:0007669"/>
    <property type="project" value="UniProtKB-SubCell"/>
</dbReference>
<dbReference type="AlphaFoldDB" id="A0A318JPD2"/>
<evidence type="ECO:0000256" key="9">
    <source>
        <dbReference type="ARBA" id="ARBA00023014"/>
    </source>
</evidence>
<evidence type="ECO:0000256" key="10">
    <source>
        <dbReference type="RuleBase" id="RU362053"/>
    </source>
</evidence>
<keyword evidence="12" id="KW-0670">Pyruvate</keyword>
<keyword evidence="4" id="KW-0119">Carbohydrate metabolism</keyword>
<keyword evidence="3 10" id="KW-0004">4Fe-4S</keyword>
<dbReference type="Pfam" id="PF04055">
    <property type="entry name" value="Radical_SAM"/>
    <property type="match status" value="1"/>
</dbReference>
<keyword evidence="12" id="KW-0456">Lyase</keyword>
<dbReference type="RefSeq" id="WP_059284526.1">
    <property type="nucleotide sequence ID" value="NZ_LNQU01000003.1"/>
</dbReference>
<dbReference type="GO" id="GO:0043365">
    <property type="term" value="F:[formate-C-acetyltransferase]-activating enzyme activity"/>
    <property type="evidence" value="ECO:0007669"/>
    <property type="project" value="UniProtKB-UniRule"/>
</dbReference>
<dbReference type="PROSITE" id="PS51918">
    <property type="entry name" value="RADICAL_SAM"/>
    <property type="match status" value="1"/>
</dbReference>
<comment type="subcellular location">
    <subcellularLocation>
        <location evidence="10">Cytoplasm</location>
    </subcellularLocation>
</comment>
<dbReference type="Gene3D" id="3.20.20.70">
    <property type="entry name" value="Aldolase class I"/>
    <property type="match status" value="1"/>
</dbReference>
<evidence type="ECO:0000313" key="13">
    <source>
        <dbReference type="Proteomes" id="UP000248395"/>
    </source>
</evidence>
<keyword evidence="4" id="KW-0313">Glucose metabolism</keyword>
<dbReference type="OrthoDB" id="9782387at2"/>
<gene>
    <name evidence="12" type="ORF">DFR38_102103</name>
</gene>
<keyword evidence="8 10" id="KW-0408">Iron</keyword>
<keyword evidence="5 10" id="KW-0949">S-adenosyl-L-methionine</keyword>
<comment type="caution">
    <text evidence="12">The sequence shown here is derived from an EMBL/GenBank/DDBJ whole genome shotgun (WGS) entry which is preliminary data.</text>
</comment>
<dbReference type="PROSITE" id="PS01087">
    <property type="entry name" value="RADICAL_ACTIVATING"/>
    <property type="match status" value="1"/>
</dbReference>
<reference evidence="12 13" key="1">
    <citation type="submission" date="2018-05" db="EMBL/GenBank/DDBJ databases">
        <title>Genomic Encyclopedia of Type Strains, Phase IV (KMG-IV): sequencing the most valuable type-strain genomes for metagenomic binning, comparative biology and taxonomic classification.</title>
        <authorList>
            <person name="Goeker M."/>
        </authorList>
    </citation>
    <scope>NUCLEOTIDE SEQUENCE [LARGE SCALE GENOMIC DNA]</scope>
    <source>
        <strain evidence="12 13">DSM 25134</strain>
    </source>
</reference>
<keyword evidence="6 10" id="KW-0479">Metal-binding</keyword>
<keyword evidence="9 10" id="KW-0411">Iron-sulfur</keyword>
<evidence type="ECO:0000313" key="12">
    <source>
        <dbReference type="EMBL" id="PXX50455.1"/>
    </source>
</evidence>
<comment type="cofactor">
    <cofactor evidence="10">
        <name>[4Fe-4S] cluster</name>
        <dbReference type="ChEBI" id="CHEBI:49883"/>
    </cofactor>
    <text evidence="10">Binds 1 [4Fe-4S] cluster. The cluster is coordinated with 3 cysteines and an exchangeable S-adenosyl-L-methionine.</text>
</comment>
<evidence type="ECO:0000256" key="3">
    <source>
        <dbReference type="ARBA" id="ARBA00022485"/>
    </source>
</evidence>
<evidence type="ECO:0000256" key="4">
    <source>
        <dbReference type="ARBA" id="ARBA00022526"/>
    </source>
</evidence>
<dbReference type="GO" id="GO:0046872">
    <property type="term" value="F:metal ion binding"/>
    <property type="evidence" value="ECO:0007669"/>
    <property type="project" value="UniProtKB-UniRule"/>
</dbReference>
<dbReference type="SUPFAM" id="SSF102114">
    <property type="entry name" value="Radical SAM enzymes"/>
    <property type="match status" value="1"/>
</dbReference>
<evidence type="ECO:0000256" key="5">
    <source>
        <dbReference type="ARBA" id="ARBA00022691"/>
    </source>
</evidence>
<organism evidence="12 13">
    <name type="scientific">Aquitalea magnusonii</name>
    <dbReference type="NCBI Taxonomy" id="332411"/>
    <lineage>
        <taxon>Bacteria</taxon>
        <taxon>Pseudomonadati</taxon>
        <taxon>Pseudomonadota</taxon>
        <taxon>Betaproteobacteria</taxon>
        <taxon>Neisseriales</taxon>
        <taxon>Chromobacteriaceae</taxon>
        <taxon>Aquitalea</taxon>
    </lineage>
</organism>
<dbReference type="PANTHER" id="PTHR30352">
    <property type="entry name" value="PYRUVATE FORMATE-LYASE-ACTIVATING ENZYME"/>
    <property type="match status" value="1"/>
</dbReference>
<dbReference type="SFLD" id="SFLDG01066">
    <property type="entry name" value="organic_radical-activating_enz"/>
    <property type="match status" value="1"/>
</dbReference>
<dbReference type="NCBIfam" id="TIGR02493">
    <property type="entry name" value="PFLA"/>
    <property type="match status" value="1"/>
</dbReference>
<proteinExistence type="inferred from homology"/>
<keyword evidence="13" id="KW-1185">Reference proteome</keyword>
<comment type="catalytic activity">
    <reaction evidence="10">
        <text>glycyl-[formate C-acetyltransferase] + reduced [flavodoxin] + S-adenosyl-L-methionine = glycin-2-yl radical-[formate C-acetyltransferase] + semiquinone [flavodoxin] + 5'-deoxyadenosine + L-methionine + H(+)</text>
        <dbReference type="Rhea" id="RHEA:19225"/>
        <dbReference type="Rhea" id="RHEA-COMP:10622"/>
        <dbReference type="Rhea" id="RHEA-COMP:12190"/>
        <dbReference type="Rhea" id="RHEA-COMP:12191"/>
        <dbReference type="Rhea" id="RHEA-COMP:14480"/>
        <dbReference type="ChEBI" id="CHEBI:15378"/>
        <dbReference type="ChEBI" id="CHEBI:17319"/>
        <dbReference type="ChEBI" id="CHEBI:29947"/>
        <dbReference type="ChEBI" id="CHEBI:32722"/>
        <dbReference type="ChEBI" id="CHEBI:57618"/>
        <dbReference type="ChEBI" id="CHEBI:57844"/>
        <dbReference type="ChEBI" id="CHEBI:59789"/>
        <dbReference type="ChEBI" id="CHEBI:140311"/>
        <dbReference type="EC" id="1.97.1.4"/>
    </reaction>
</comment>
<evidence type="ECO:0000256" key="7">
    <source>
        <dbReference type="ARBA" id="ARBA00023002"/>
    </source>
</evidence>
<evidence type="ECO:0000256" key="1">
    <source>
        <dbReference type="ARBA" id="ARBA00002918"/>
    </source>
</evidence>
<dbReference type="InterPro" id="IPR012838">
    <property type="entry name" value="PFL1_activating"/>
</dbReference>
<sequence length="256" mass="27588">MLQHSVQMPLAAGQPTGYLHSTESGAGVDGPGMRFVFFMSGCQFRCQYCHNPDTWKLHAGRQLTLDEALDELAPYAGFLKFAGGVTISGGEPLMQPEFVGALLRAIKQRYGLHTALDTQGFLHAGISDDWLAAVDLVLLDIKHSDPARYQLITGQPLQPTLDFAQRLQRLGKPVWLRYVLVPGLTDGADDISRLADYVAGLGSIVQRVEVLPFHQMGAAKWAALGMAYPLADTPTPDAAAVAAARALFAARGLTVC</sequence>
<dbReference type="GO" id="GO:0016829">
    <property type="term" value="F:lyase activity"/>
    <property type="evidence" value="ECO:0007669"/>
    <property type="project" value="UniProtKB-KW"/>
</dbReference>
<comment type="function">
    <text evidence="10">Activation of pyruvate formate-lyase under anaerobic conditions by generation of an organic free radical, using S-adenosylmethionine and reduced flavodoxin as cosubstrates to produce 5'-deoxy-adenosine.</text>
</comment>
<name>A0A318JPD2_9NEIS</name>